<dbReference type="Proteomes" id="UP000712281">
    <property type="component" value="Unassembled WGS sequence"/>
</dbReference>
<feature type="compositionally biased region" description="Basic and acidic residues" evidence="1">
    <location>
        <begin position="34"/>
        <end position="57"/>
    </location>
</feature>
<evidence type="ECO:0000256" key="1">
    <source>
        <dbReference type="SAM" id="MobiDB-lite"/>
    </source>
</evidence>
<evidence type="ECO:0000313" key="2">
    <source>
        <dbReference type="EMBL" id="KAF2620838.1"/>
    </source>
</evidence>
<sequence>MCAVMENGVSKSTNTKKTGRQRRRVVIKGRHQARKEAAYLREKGSRNRRRRDEDHAQHKMGNGYRDNRSVGNALKSFVLTLVSRNVKV</sequence>
<proteinExistence type="predicted"/>
<protein>
    <submittedName>
        <fullName evidence="2">Uncharacterized protein</fullName>
    </submittedName>
</protein>
<name>A0A8S9MRU7_BRACR</name>
<feature type="region of interest" description="Disordered" evidence="1">
    <location>
        <begin position="1"/>
        <end position="69"/>
    </location>
</feature>
<comment type="caution">
    <text evidence="2">The sequence shown here is derived from an EMBL/GenBank/DDBJ whole genome shotgun (WGS) entry which is preliminary data.</text>
</comment>
<organism evidence="2 3">
    <name type="scientific">Brassica cretica</name>
    <name type="common">Mustard</name>
    <dbReference type="NCBI Taxonomy" id="69181"/>
    <lineage>
        <taxon>Eukaryota</taxon>
        <taxon>Viridiplantae</taxon>
        <taxon>Streptophyta</taxon>
        <taxon>Embryophyta</taxon>
        <taxon>Tracheophyta</taxon>
        <taxon>Spermatophyta</taxon>
        <taxon>Magnoliopsida</taxon>
        <taxon>eudicotyledons</taxon>
        <taxon>Gunneridae</taxon>
        <taxon>Pentapetalae</taxon>
        <taxon>rosids</taxon>
        <taxon>malvids</taxon>
        <taxon>Brassicales</taxon>
        <taxon>Brassicaceae</taxon>
        <taxon>Brassiceae</taxon>
        <taxon>Brassica</taxon>
    </lineage>
</organism>
<dbReference type="AlphaFoldDB" id="A0A8S9MRU7"/>
<gene>
    <name evidence="2" type="ORF">F2Q68_00040749</name>
</gene>
<reference evidence="2" key="1">
    <citation type="submission" date="2019-12" db="EMBL/GenBank/DDBJ databases">
        <title>Genome sequencing and annotation of Brassica cretica.</title>
        <authorList>
            <person name="Studholme D.J."/>
            <person name="Sarris P.F."/>
        </authorList>
    </citation>
    <scope>NUCLEOTIDE SEQUENCE</scope>
    <source>
        <strain evidence="2">PFS-001/15</strain>
        <tissue evidence="2">Leaf</tissue>
    </source>
</reference>
<feature type="compositionally biased region" description="Basic residues" evidence="1">
    <location>
        <begin position="17"/>
        <end position="33"/>
    </location>
</feature>
<accession>A0A8S9MRU7</accession>
<evidence type="ECO:0000313" key="3">
    <source>
        <dbReference type="Proteomes" id="UP000712281"/>
    </source>
</evidence>
<dbReference type="EMBL" id="QGKW02000007">
    <property type="protein sequence ID" value="KAF2620838.1"/>
    <property type="molecule type" value="Genomic_DNA"/>
</dbReference>